<dbReference type="GO" id="GO:0012505">
    <property type="term" value="C:endomembrane system"/>
    <property type="evidence" value="ECO:0007669"/>
    <property type="project" value="UniProtKB-SubCell"/>
</dbReference>
<feature type="transmembrane region" description="Helical" evidence="9">
    <location>
        <begin position="320"/>
        <end position="341"/>
    </location>
</feature>
<comment type="function">
    <text evidence="9">Sodium pump that utilizes the energy of pyrophosphate hydrolysis as the driving force for Na(+) movement across the membrane.</text>
</comment>
<evidence type="ECO:0000313" key="10">
    <source>
        <dbReference type="EMBL" id="TBX70570.1"/>
    </source>
</evidence>
<comment type="subcellular location">
    <subcellularLocation>
        <location evidence="9">Cell membrane</location>
        <topology evidence="9">Multi-pass membrane protein</topology>
    </subcellularLocation>
    <subcellularLocation>
        <location evidence="1">Endomembrane system</location>
        <topology evidence="1">Multi-pass membrane protein</topology>
    </subcellularLocation>
</comment>
<sequence>MESMMIYVPIVMAIIGLLFMAVKRAWVLKQDAGDGKMKEISDYIYEGALAFLKAEYRLLAVFVLIASAVLAGITFLPGVKTHMLIVIAFIFGAFFSALAGNMGMKIATKTNVRTTQAARSSLPQALKVSFGGGTVMGLGVAGLAVLGLTTFFILFFHIFMGGVWTDTEGMTVVLETLAGFSLGAESIALFARVGGGIYTKAADVGADLVGKVEAGIPEDDPRNPATIADNVGDNVGDVAGMGADLFGSYVATVLAAMVLGNYVIKDMGGKIEDAFGGIGPILLPMAIAGFGILFSIIGTMLVKITSDDAKEAQVQKALNIGNWVSIVLTAISCYFLVDMMLPKTMNMDFFGEGAKAISSMRVFYATIIGLIVGGAISSVTEYYTGLGTKPVLAIVQKSSTGAGTNVIAGLATGMISTFPTVLLFGGAIWASYAFAGFYGVALAASAMMATTAMQLAIDAFGPISDNAGGIAEMSELPKEVRTRTDILDSVGNTTAATGKGFAIASAALTSLALFAAYVTFTGIDGINIFKAPVLAMLFIGGMIPVVFSALAMNSVGKAAMDMVYEVRRQFKEIPGIMEGKNKPEYGKCVEISTKAALREMMLPGILTIGFPIAIVLLGKFVYGDNNQLIAEMLGGYMAGVTVSGVLWAVFQNNAGGAWDNAKKSFEAGVEINGEMTYKGSDAHKAAVTGDTVGDPFKDTSGPSMNILIKLTCLIGLVIAPILGSGVAPEGKKMECTMDMKMECKGDMMGKCDMSKCATMTKEECAKMCDSLKCTPEQKEMCLSHYDADGKFIADKKEDCCAKKGMKMDVPMGKNVRVEITNTNGKSKATVTTTVNGTSATETFEGTEAEVKAKVDALK</sequence>
<organism evidence="10 11">
    <name type="scientific">Flavobacterium silvisoli</name>
    <dbReference type="NCBI Taxonomy" id="2529433"/>
    <lineage>
        <taxon>Bacteria</taxon>
        <taxon>Pseudomonadati</taxon>
        <taxon>Bacteroidota</taxon>
        <taxon>Flavobacteriia</taxon>
        <taxon>Flavobacteriales</taxon>
        <taxon>Flavobacteriaceae</taxon>
        <taxon>Flavobacterium</taxon>
    </lineage>
</organism>
<gene>
    <name evidence="9" type="primary">hppA</name>
    <name evidence="10" type="ORF">EZL74_02530</name>
</gene>
<evidence type="ECO:0000256" key="1">
    <source>
        <dbReference type="ARBA" id="ARBA00004127"/>
    </source>
</evidence>
<comment type="similarity">
    <text evidence="9">Belongs to the H(+)-translocating pyrophosphatase (TC 3.A.10) family. K(+)-stimulated subfamily.</text>
</comment>
<keyword evidence="6 9" id="KW-1133">Transmembrane helix</keyword>
<dbReference type="GO" id="GO:0004427">
    <property type="term" value="F:inorganic diphosphate phosphatase activity"/>
    <property type="evidence" value="ECO:0007669"/>
    <property type="project" value="UniProtKB-UniRule"/>
</dbReference>
<dbReference type="Proteomes" id="UP000293300">
    <property type="component" value="Unassembled WGS sequence"/>
</dbReference>
<feature type="transmembrane region" description="Helical" evidence="9">
    <location>
        <begin position="633"/>
        <end position="650"/>
    </location>
</feature>
<dbReference type="EC" id="7.2.3.1" evidence="9"/>
<dbReference type="HAMAP" id="MF_01129">
    <property type="entry name" value="PPase_energized_pump"/>
    <property type="match status" value="1"/>
</dbReference>
<keyword evidence="3 9" id="KW-0812">Transmembrane</keyword>
<feature type="transmembrane region" description="Helical" evidence="9">
    <location>
        <begin position="82"/>
        <end position="104"/>
    </location>
</feature>
<evidence type="ECO:0000256" key="3">
    <source>
        <dbReference type="ARBA" id="ARBA00022692"/>
    </source>
</evidence>
<feature type="transmembrane region" description="Helical" evidence="9">
    <location>
        <begin position="6"/>
        <end position="27"/>
    </location>
</feature>
<dbReference type="GO" id="GO:0000287">
    <property type="term" value="F:magnesium ion binding"/>
    <property type="evidence" value="ECO:0007669"/>
    <property type="project" value="UniProtKB-UniRule"/>
</dbReference>
<comment type="cofactor">
    <cofactor evidence="9">
        <name>Mg(2+)</name>
        <dbReference type="ChEBI" id="CHEBI:18420"/>
    </cofactor>
</comment>
<dbReference type="GO" id="GO:0009678">
    <property type="term" value="F:diphosphate hydrolysis-driven proton transmembrane transporter activity"/>
    <property type="evidence" value="ECO:0007669"/>
    <property type="project" value="UniProtKB-UniRule"/>
</dbReference>
<comment type="subunit">
    <text evidence="9">Homodimer.</text>
</comment>
<protein>
    <recommendedName>
        <fullName evidence="9">Putative K(+)-stimulated pyrophosphate-energized sodium pump</fullName>
        <ecNumber evidence="9">7.2.3.1</ecNumber>
    </recommendedName>
    <alternativeName>
        <fullName evidence="9">Membrane-bound sodium-translocating pyrophosphatase</fullName>
    </alternativeName>
    <alternativeName>
        <fullName evidence="9">Pyrophosphate-energized inorganic pyrophosphatase</fullName>
        <shortName evidence="9">Na(+)-PPase</shortName>
    </alternativeName>
</protein>
<comment type="activity regulation">
    <text evidence="9">Requires K(+) for maximal activity.</text>
</comment>
<name>A0A4Q9Z2Y1_9FLAO</name>
<keyword evidence="2 9" id="KW-0813">Transport</keyword>
<evidence type="ECO:0000256" key="7">
    <source>
        <dbReference type="ARBA" id="ARBA00023065"/>
    </source>
</evidence>
<keyword evidence="9" id="KW-1003">Cell membrane</keyword>
<keyword evidence="9" id="KW-0915">Sodium</keyword>
<feature type="transmembrane region" description="Helical" evidence="9">
    <location>
        <begin position="600"/>
        <end position="621"/>
    </location>
</feature>
<feature type="transmembrane region" description="Helical" evidence="9">
    <location>
        <begin position="246"/>
        <end position="264"/>
    </location>
</feature>
<feature type="transmembrane region" description="Helical" evidence="9">
    <location>
        <begin position="276"/>
        <end position="300"/>
    </location>
</feature>
<comment type="caution">
    <text evidence="9">Lacks conserved residue(s) required for the propagation of feature annotation.</text>
</comment>
<keyword evidence="9" id="KW-0630">Potassium</keyword>
<keyword evidence="10" id="KW-0378">Hydrolase</keyword>
<evidence type="ECO:0000313" key="11">
    <source>
        <dbReference type="Proteomes" id="UP000293300"/>
    </source>
</evidence>
<feature type="transmembrane region" description="Helical" evidence="9">
    <location>
        <begin position="58"/>
        <end position="76"/>
    </location>
</feature>
<dbReference type="EMBL" id="SJPE01000002">
    <property type="protein sequence ID" value="TBX70570.1"/>
    <property type="molecule type" value="Genomic_DNA"/>
</dbReference>
<dbReference type="Pfam" id="PF03030">
    <property type="entry name" value="H_PPase"/>
    <property type="match status" value="1"/>
</dbReference>
<feature type="site" description="Determinant of potassium dependence" evidence="9">
    <location>
        <position position="495"/>
    </location>
</feature>
<feature type="transmembrane region" description="Helical" evidence="9">
    <location>
        <begin position="406"/>
        <end position="430"/>
    </location>
</feature>
<feature type="transmembrane region" description="Helical" evidence="9">
    <location>
        <begin position="125"/>
        <end position="158"/>
    </location>
</feature>
<evidence type="ECO:0000256" key="9">
    <source>
        <dbReference type="HAMAP-Rule" id="MF_01129"/>
    </source>
</evidence>
<feature type="transmembrane region" description="Helical" evidence="9">
    <location>
        <begin position="532"/>
        <end position="552"/>
    </location>
</feature>
<evidence type="ECO:0000256" key="2">
    <source>
        <dbReference type="ARBA" id="ARBA00022448"/>
    </source>
</evidence>
<keyword evidence="7 9" id="KW-0406">Ion transport</keyword>
<feature type="transmembrane region" description="Helical" evidence="9">
    <location>
        <begin position="501"/>
        <end position="520"/>
    </location>
</feature>
<reference evidence="10 11" key="1">
    <citation type="submission" date="2019-02" db="EMBL/GenBank/DDBJ databases">
        <title>Flavobacterium sp. RD-2-33 isolated from forest soil.</title>
        <authorList>
            <person name="Chaudhary D.K."/>
        </authorList>
    </citation>
    <scope>NUCLEOTIDE SEQUENCE [LARGE SCALE GENOMIC DNA]</scope>
    <source>
        <strain evidence="10 11">RD-2-33</strain>
    </source>
</reference>
<feature type="transmembrane region" description="Helical" evidence="9">
    <location>
        <begin position="706"/>
        <end position="727"/>
    </location>
</feature>
<feature type="transmembrane region" description="Helical" evidence="9">
    <location>
        <begin position="437"/>
        <end position="457"/>
    </location>
</feature>
<comment type="catalytic activity">
    <reaction evidence="9">
        <text>Na(+)(in) + diphosphate + H2O = Na(+)(out) + 2 phosphate + H(+)</text>
        <dbReference type="Rhea" id="RHEA:57884"/>
        <dbReference type="ChEBI" id="CHEBI:15377"/>
        <dbReference type="ChEBI" id="CHEBI:15378"/>
        <dbReference type="ChEBI" id="CHEBI:29101"/>
        <dbReference type="ChEBI" id="CHEBI:33019"/>
        <dbReference type="ChEBI" id="CHEBI:43474"/>
        <dbReference type="EC" id="7.2.3.1"/>
    </reaction>
</comment>
<keyword evidence="4 9" id="KW-0460">Magnesium</keyword>
<dbReference type="AlphaFoldDB" id="A0A4Q9Z2Y1"/>
<keyword evidence="5 9" id="KW-1278">Translocase</keyword>
<keyword evidence="9" id="KW-0739">Sodium transport</keyword>
<comment type="caution">
    <text evidence="10">The sequence shown here is derived from an EMBL/GenBank/DDBJ whole genome shotgun (WGS) entry which is preliminary data.</text>
</comment>
<dbReference type="InterPro" id="IPR004131">
    <property type="entry name" value="PPase-energised_H-pump"/>
</dbReference>
<evidence type="ECO:0000256" key="4">
    <source>
        <dbReference type="ARBA" id="ARBA00022842"/>
    </source>
</evidence>
<evidence type="ECO:0000256" key="8">
    <source>
        <dbReference type="ARBA" id="ARBA00023136"/>
    </source>
</evidence>
<feature type="transmembrane region" description="Helical" evidence="9">
    <location>
        <begin position="362"/>
        <end position="386"/>
    </location>
</feature>
<evidence type="ECO:0000256" key="6">
    <source>
        <dbReference type="ARBA" id="ARBA00022989"/>
    </source>
</evidence>
<keyword evidence="8 9" id="KW-0472">Membrane</keyword>
<dbReference type="GO" id="GO:0005886">
    <property type="term" value="C:plasma membrane"/>
    <property type="evidence" value="ECO:0007669"/>
    <property type="project" value="UniProtKB-SubCell"/>
</dbReference>
<dbReference type="NCBIfam" id="NF001955">
    <property type="entry name" value="PRK00733.2-4"/>
    <property type="match status" value="1"/>
</dbReference>
<evidence type="ECO:0000256" key="5">
    <source>
        <dbReference type="ARBA" id="ARBA00022967"/>
    </source>
</evidence>
<dbReference type="NCBIfam" id="TIGR01104">
    <property type="entry name" value="V_PPase"/>
    <property type="match status" value="1"/>
</dbReference>
<keyword evidence="11" id="KW-1185">Reference proteome</keyword>
<accession>A0A4Q9Z2Y1</accession>
<dbReference type="PANTHER" id="PTHR31998">
    <property type="entry name" value="K(+)-INSENSITIVE PYROPHOSPHATE-ENERGIZED PROTON PUMP"/>
    <property type="match status" value="1"/>
</dbReference>
<dbReference type="PIRSF" id="PIRSF001265">
    <property type="entry name" value="H+-PPase"/>
    <property type="match status" value="1"/>
</dbReference>
<proteinExistence type="inferred from homology"/>
<dbReference type="GO" id="GO:0030955">
    <property type="term" value="F:potassium ion binding"/>
    <property type="evidence" value="ECO:0007669"/>
    <property type="project" value="UniProtKB-UniRule"/>
</dbReference>
<dbReference type="OrthoDB" id="9808652at2"/>
<dbReference type="GO" id="GO:0006814">
    <property type="term" value="P:sodium ion transport"/>
    <property type="evidence" value="ECO:0007669"/>
    <property type="project" value="UniProtKB-UniRule"/>
</dbReference>
<dbReference type="NCBIfam" id="NF001960">
    <property type="entry name" value="PRK00733.3-5"/>
    <property type="match status" value="1"/>
</dbReference>
<dbReference type="RefSeq" id="WP_131475022.1">
    <property type="nucleotide sequence ID" value="NZ_SJPE01000002.1"/>
</dbReference>